<dbReference type="InterPro" id="IPR011042">
    <property type="entry name" value="6-blade_b-propeller_TolB-like"/>
</dbReference>
<evidence type="ECO:0000259" key="3">
    <source>
        <dbReference type="Pfam" id="PF08450"/>
    </source>
</evidence>
<dbReference type="Pfam" id="PF08450">
    <property type="entry name" value="SGL"/>
    <property type="match status" value="1"/>
</dbReference>
<organism evidence="4 5">
    <name type="scientific">Nocardia donostiensis</name>
    <dbReference type="NCBI Taxonomy" id="1538463"/>
    <lineage>
        <taxon>Bacteria</taxon>
        <taxon>Bacillati</taxon>
        <taxon>Actinomycetota</taxon>
        <taxon>Actinomycetes</taxon>
        <taxon>Mycobacteriales</taxon>
        <taxon>Nocardiaceae</taxon>
        <taxon>Nocardia</taxon>
    </lineage>
</organism>
<dbReference type="RefSeq" id="WP_077118664.1">
    <property type="nucleotide sequence ID" value="NZ_LOKT01000009.1"/>
</dbReference>
<dbReference type="EMBL" id="MUMY01000015">
    <property type="protein sequence ID" value="ONM47405.1"/>
    <property type="molecule type" value="Genomic_DNA"/>
</dbReference>
<dbReference type="Proteomes" id="UP000188836">
    <property type="component" value="Unassembled WGS sequence"/>
</dbReference>
<feature type="domain" description="SMP-30/Gluconolactonase/LRE-like region" evidence="3">
    <location>
        <begin position="17"/>
        <end position="260"/>
    </location>
</feature>
<comment type="similarity">
    <text evidence="1">Belongs to the SMP-30/CGR1 family.</text>
</comment>
<dbReference type="AlphaFoldDB" id="A0A1W0AVW0"/>
<name>A0A1W0AVW0_9NOCA</name>
<dbReference type="InterPro" id="IPR013658">
    <property type="entry name" value="SGL"/>
</dbReference>
<dbReference type="GO" id="GO:0016787">
    <property type="term" value="F:hydrolase activity"/>
    <property type="evidence" value="ECO:0007669"/>
    <property type="project" value="UniProtKB-KW"/>
</dbReference>
<gene>
    <name evidence="4" type="ORF">B0T46_17670</name>
</gene>
<accession>A0A1W0AVW0</accession>
<keyword evidence="2" id="KW-0378">Hydrolase</keyword>
<dbReference type="PANTHER" id="PTHR47572:SF4">
    <property type="entry name" value="LACTONASE DRP35"/>
    <property type="match status" value="1"/>
</dbReference>
<dbReference type="Gene3D" id="2.120.10.30">
    <property type="entry name" value="TolB, C-terminal domain"/>
    <property type="match status" value="1"/>
</dbReference>
<keyword evidence="5" id="KW-1185">Reference proteome</keyword>
<dbReference type="OrthoDB" id="2633250at2"/>
<protein>
    <recommendedName>
        <fullName evidence="3">SMP-30/Gluconolactonase/LRE-like region domain-containing protein</fullName>
    </recommendedName>
</protein>
<proteinExistence type="inferred from homology"/>
<evidence type="ECO:0000256" key="2">
    <source>
        <dbReference type="ARBA" id="ARBA00022801"/>
    </source>
</evidence>
<dbReference type="STRING" id="1538463.B0T36_15390"/>
<comment type="caution">
    <text evidence="4">The sequence shown here is derived from an EMBL/GenBank/DDBJ whole genome shotgun (WGS) entry which is preliminary data.</text>
</comment>
<sequence length="288" mass="30371">MTAQSATVILDGFQYLEGARWHRGELWCSDIPKGKVHRIRPDAGEVQVAAEVQAKPSGLGFAPDGTVLVVTQEDSALRRITADGGTEIVAALGDVAMGANDMWVDADGRAYITQIGYDLFNGGEAQGRPMIVVSPAGEVATYGTGLVCPNGVGLSPDGKTLYVAETFNFRLTAFDVDDTGALSGQRVLKQFDSLENDAVDGLCVDSAGGIWVTCPFSSEVRRLTPDGTVTDTVRTATPGHFVVSVALGGADLRTLYMCTAETDLERMSNNFEGTARIEAATVEVPGMG</sequence>
<evidence type="ECO:0000313" key="5">
    <source>
        <dbReference type="Proteomes" id="UP000188836"/>
    </source>
</evidence>
<dbReference type="SUPFAM" id="SSF63829">
    <property type="entry name" value="Calcium-dependent phosphotriesterase"/>
    <property type="match status" value="1"/>
</dbReference>
<evidence type="ECO:0000256" key="1">
    <source>
        <dbReference type="ARBA" id="ARBA00008853"/>
    </source>
</evidence>
<evidence type="ECO:0000313" key="4">
    <source>
        <dbReference type="EMBL" id="ONM47405.1"/>
    </source>
</evidence>
<dbReference type="InterPro" id="IPR051262">
    <property type="entry name" value="SMP-30/CGR1_Lactonase"/>
</dbReference>
<dbReference type="PANTHER" id="PTHR47572">
    <property type="entry name" value="LIPOPROTEIN-RELATED"/>
    <property type="match status" value="1"/>
</dbReference>
<reference evidence="4 5" key="1">
    <citation type="journal article" date="2016" name="Antonie Van Leeuwenhoek">
        <title>Nocardia donostiensis sp. nov., isolated from human respiratory specimens.</title>
        <authorList>
            <person name="Ercibengoa M."/>
            <person name="Bell M."/>
            <person name="Marimon J.M."/>
            <person name="Humrighouse B."/>
            <person name="Klenk H.P."/>
            <person name="Potter G."/>
            <person name="Perez-Trallero E."/>
        </authorList>
    </citation>
    <scope>NUCLEOTIDE SEQUENCE [LARGE SCALE GENOMIC DNA]</scope>
    <source>
        <strain evidence="4 5">X1655</strain>
    </source>
</reference>